<dbReference type="EMBL" id="CP036281">
    <property type="protein sequence ID" value="QDU80121.1"/>
    <property type="molecule type" value="Genomic_DNA"/>
</dbReference>
<protein>
    <submittedName>
        <fullName evidence="3">Inner spore coat protein H</fullName>
    </submittedName>
</protein>
<evidence type="ECO:0000313" key="3">
    <source>
        <dbReference type="EMBL" id="QDU80121.1"/>
    </source>
</evidence>
<feature type="signal peptide" evidence="2">
    <location>
        <begin position="1"/>
        <end position="23"/>
    </location>
</feature>
<dbReference type="Proteomes" id="UP000317178">
    <property type="component" value="Chromosome"/>
</dbReference>
<evidence type="ECO:0000313" key="4">
    <source>
        <dbReference type="Proteomes" id="UP000317178"/>
    </source>
</evidence>
<evidence type="ECO:0000256" key="2">
    <source>
        <dbReference type="SAM" id="SignalP"/>
    </source>
</evidence>
<dbReference type="OrthoDB" id="3235126at2"/>
<keyword evidence="2" id="KW-0732">Signal</keyword>
<sequence precursor="true">MRNRYGICLLLSLLIATPFLLWAQPPFGPPGAGRQGGGPDGEKIELLDKFDRDGDGWLKAEESSLAAKYLQKNSSRRGPVDPHLDQKFGPGGADRHNEEERPTLRGNRRGFGPPGRMSPGSFPQAGKVKAGTQISKESVSPVEGDLYDVSILRTIFIDFENNNWESELDTFHNTDVDIPATLTVDGEEFPNCGIRFRGLSSYHMVPAGLKRSLNVSVDSTNSEQRIGGYKTLNLLNGSSDNSMMSTVLYSYIANKYTTAPKANFVRVVINGEDWGIYTNVQQFNKDFLKENYGSGKGARWKVSGSPRGGGGLDYRGENSEDYAYPYELKKGDEQDVKKLIELCRILNETPIDQLPENLEQRVDVDELLWFLALDNGFINSDGYWIRASDYSIYLDKEELFHFIPHDMNEAFRGAGGPGMAGPGGSRRGEGPHGPGRPGGPPGFGGPLGNGGRPDFRQRRGNGRSEVAGRRGVELDETASPLELDPLVGMDDPMKPLRSKVLQVPKYRTQYLSNLQTLAKETLTWNELGPFIESQTSLIDEAMKIDTRKLCTYEEFREAVSAEPVVAQPRDNQRRGRGHGSMNLKQFIDGRQEFLTRRTEELLQQVGSVRSN</sequence>
<feature type="region of interest" description="Disordered" evidence="1">
    <location>
        <begin position="71"/>
        <end position="139"/>
    </location>
</feature>
<name>A0A518CLK8_9PLAN</name>
<keyword evidence="3" id="KW-0167">Capsid protein</keyword>
<feature type="chain" id="PRO_5022048734" evidence="2">
    <location>
        <begin position="24"/>
        <end position="611"/>
    </location>
</feature>
<dbReference type="AlphaFoldDB" id="A0A518CLK8"/>
<organism evidence="3 4">
    <name type="scientific">Polystyrenella longa</name>
    <dbReference type="NCBI Taxonomy" id="2528007"/>
    <lineage>
        <taxon>Bacteria</taxon>
        <taxon>Pseudomonadati</taxon>
        <taxon>Planctomycetota</taxon>
        <taxon>Planctomycetia</taxon>
        <taxon>Planctomycetales</taxon>
        <taxon>Planctomycetaceae</taxon>
        <taxon>Polystyrenella</taxon>
    </lineage>
</organism>
<feature type="compositionally biased region" description="Gly residues" evidence="1">
    <location>
        <begin position="413"/>
        <end position="451"/>
    </location>
</feature>
<dbReference type="InterPro" id="IPR014867">
    <property type="entry name" value="Spore_coat_CotH_CotH2/3/7"/>
</dbReference>
<keyword evidence="4" id="KW-1185">Reference proteome</keyword>
<proteinExistence type="predicted"/>
<feature type="compositionally biased region" description="Basic and acidic residues" evidence="1">
    <location>
        <begin position="93"/>
        <end position="103"/>
    </location>
</feature>
<dbReference type="Pfam" id="PF08757">
    <property type="entry name" value="CotH"/>
    <property type="match status" value="1"/>
</dbReference>
<accession>A0A518CLK8</accession>
<gene>
    <name evidence="3" type="primary">cotH</name>
    <name evidence="3" type="ORF">Pla110_18430</name>
</gene>
<dbReference type="PANTHER" id="PTHR40050:SF1">
    <property type="entry name" value="INNER SPORE COAT PROTEIN H"/>
    <property type="match status" value="1"/>
</dbReference>
<keyword evidence="3" id="KW-0946">Virion</keyword>
<evidence type="ECO:0000256" key="1">
    <source>
        <dbReference type="SAM" id="MobiDB-lite"/>
    </source>
</evidence>
<dbReference type="PANTHER" id="PTHR40050">
    <property type="entry name" value="INNER SPORE COAT PROTEIN H"/>
    <property type="match status" value="1"/>
</dbReference>
<reference evidence="3 4" key="1">
    <citation type="submission" date="2019-02" db="EMBL/GenBank/DDBJ databases">
        <title>Deep-cultivation of Planctomycetes and their phenomic and genomic characterization uncovers novel biology.</title>
        <authorList>
            <person name="Wiegand S."/>
            <person name="Jogler M."/>
            <person name="Boedeker C."/>
            <person name="Pinto D."/>
            <person name="Vollmers J."/>
            <person name="Rivas-Marin E."/>
            <person name="Kohn T."/>
            <person name="Peeters S.H."/>
            <person name="Heuer A."/>
            <person name="Rast P."/>
            <person name="Oberbeckmann S."/>
            <person name="Bunk B."/>
            <person name="Jeske O."/>
            <person name="Meyerdierks A."/>
            <person name="Storesund J.E."/>
            <person name="Kallscheuer N."/>
            <person name="Luecker S."/>
            <person name="Lage O.M."/>
            <person name="Pohl T."/>
            <person name="Merkel B.J."/>
            <person name="Hornburger P."/>
            <person name="Mueller R.-W."/>
            <person name="Bruemmer F."/>
            <person name="Labrenz M."/>
            <person name="Spormann A.M."/>
            <person name="Op den Camp H."/>
            <person name="Overmann J."/>
            <person name="Amann R."/>
            <person name="Jetten M.S.M."/>
            <person name="Mascher T."/>
            <person name="Medema M.H."/>
            <person name="Devos D.P."/>
            <person name="Kaster A.-K."/>
            <person name="Ovreas L."/>
            <person name="Rohde M."/>
            <person name="Galperin M.Y."/>
            <person name="Jogler C."/>
        </authorList>
    </citation>
    <scope>NUCLEOTIDE SEQUENCE [LARGE SCALE GENOMIC DNA]</scope>
    <source>
        <strain evidence="3 4">Pla110</strain>
    </source>
</reference>
<dbReference type="RefSeq" id="WP_144995257.1">
    <property type="nucleotide sequence ID" value="NZ_CP036281.1"/>
</dbReference>
<dbReference type="KEGG" id="plon:Pla110_18430"/>
<feature type="region of interest" description="Disordered" evidence="1">
    <location>
        <begin position="413"/>
        <end position="477"/>
    </location>
</feature>